<comment type="caution">
    <text evidence="3">The sequence shown here is derived from an EMBL/GenBank/DDBJ whole genome shotgun (WGS) entry which is preliminary data.</text>
</comment>
<dbReference type="Proteomes" id="UP001139721">
    <property type="component" value="Unassembled WGS sequence"/>
</dbReference>
<feature type="signal peptide" evidence="2">
    <location>
        <begin position="1"/>
        <end position="20"/>
    </location>
</feature>
<gene>
    <name evidence="3" type="ORF">LOX96_01580</name>
</gene>
<feature type="compositionally biased region" description="Polar residues" evidence="1">
    <location>
        <begin position="47"/>
        <end position="57"/>
    </location>
</feature>
<evidence type="ECO:0000313" key="3">
    <source>
        <dbReference type="EMBL" id="MCL9682775.1"/>
    </source>
</evidence>
<sequence length="873" mass="96589">MKKIILCGALFNLICTQVQALQASDSVSKTIPSKTKSSVTKKAAQRAASTAKKQPQNKIKDQIAGLKQSSPIAPNTQIIEPETMEQQKQSIINCDSRISPETTSIEQDFILSWAAYAVTQSFDFNLASLDTQLRKLQSCYTKKGWVGFTAALQKSGNIDAIKTQNLRVSSKLDGAARLIEANDNQWKIILPLKVVYQNDEEEETHFLNIYLIIGWKNAFGLGITQMIATPRSAPLSQKAATLKDALQSVYIAASDKRTDGVQQIATPFVASLFQKESRASSPYADIIHSQADLTQERQKSQTTRETPHLAQLRPAPVLQNAQIAPPISRTQNKIASVTNHAHEAVPDTAKMNKVLVLNEVKSANPIFDFKPAFQASLQKLQGYGENGWNELQASVQKLSYIEAIKTPKLTVNSPKDRQPQLIETQNNQWNITLPMQVVYQNDKNKVSQLLNVNLTVGRTRTGELGIMQVAAAPNGAPSQTTKISSNQDKQREHLSQKAEPNNTSRLAQALTLHQPVSQKAFSKPSQKPGGINCNYKIPAENTKIDEELVLTWAKKATAQSFDFNSSSIDTQLQELQSCYTEKGWNEFKTALQKSGNIEAIKIQKLVVNSEVDGQPQLLETKDNQWKVTLPLHVAYQNDKDKLVQLLNVNLTIGRKITGELGIMQMIATPRVAPVTSDTTPTSSPKELASHAELTQKMPENNTVQQSQSPSVPVEQQPQKVEIIRCDYKIPAETQKIDDAVVLSWAVQAALQSFDFNFASIDTQLQQLQPCYTEKGWDEFKSALQKAGNIEAFRTQKLTAISQMDGRAQLIESQGNQWRISLPLHVVYQNDKGSTTQLLNVNLIVVRKPTGELGIIQLNSSLRAAAGTPESPRS</sequence>
<protein>
    <submittedName>
        <fullName evidence="3">DotI/IcmL family type IV secretion protein</fullName>
    </submittedName>
</protein>
<dbReference type="AlphaFoldDB" id="A0A9X2I936"/>
<evidence type="ECO:0000256" key="1">
    <source>
        <dbReference type="SAM" id="MobiDB-lite"/>
    </source>
</evidence>
<dbReference type="CDD" id="cd16385">
    <property type="entry name" value="IcmL"/>
    <property type="match status" value="4"/>
</dbReference>
<name>A0A9X2I936_9GAMM</name>
<organism evidence="3 4">
    <name type="scientific">Legionella maioricensis</name>
    <dbReference type="NCBI Taxonomy" id="2896528"/>
    <lineage>
        <taxon>Bacteria</taxon>
        <taxon>Pseudomonadati</taxon>
        <taxon>Pseudomonadota</taxon>
        <taxon>Gammaproteobacteria</taxon>
        <taxon>Legionellales</taxon>
        <taxon>Legionellaceae</taxon>
        <taxon>Legionella</taxon>
    </lineage>
</organism>
<dbReference type="EMBL" id="JAJKBJ010000001">
    <property type="protein sequence ID" value="MCL9682775.1"/>
    <property type="molecule type" value="Genomic_DNA"/>
</dbReference>
<feature type="region of interest" description="Disordered" evidence="1">
    <location>
        <begin position="471"/>
        <end position="501"/>
    </location>
</feature>
<keyword evidence="2" id="KW-0732">Signal</keyword>
<evidence type="ECO:0000256" key="2">
    <source>
        <dbReference type="SAM" id="SignalP"/>
    </source>
</evidence>
<proteinExistence type="predicted"/>
<feature type="compositionally biased region" description="Polar residues" evidence="1">
    <location>
        <begin position="476"/>
        <end position="487"/>
    </location>
</feature>
<dbReference type="Pfam" id="PF11393">
    <property type="entry name" value="T4BSS_DotI_IcmL"/>
    <property type="match status" value="4"/>
</dbReference>
<accession>A0A9X2I936</accession>
<feature type="compositionally biased region" description="Low complexity" evidence="1">
    <location>
        <begin position="31"/>
        <end position="42"/>
    </location>
</feature>
<dbReference type="InterPro" id="IPR021055">
    <property type="entry name" value="T4BSS_IcmL/DotI"/>
</dbReference>
<keyword evidence="4" id="KW-1185">Reference proteome</keyword>
<reference evidence="3" key="1">
    <citation type="submission" date="2021-11" db="EMBL/GenBank/DDBJ databases">
        <title>Legionella maioricencis sp. nov., a new species isolated from hot water samples in Mallorca.</title>
        <authorList>
            <person name="Crespi S."/>
            <person name="Drasar V."/>
            <person name="Salva-Serra F."/>
            <person name="Jaen-Luchoro D."/>
            <person name="Pineiro-Iglesias B."/>
            <person name="Aliaga F."/>
            <person name="Fernandez-Juarez V."/>
            <person name="Coll G."/>
            <person name="Moore E.R.B."/>
            <person name="Bennasar-Figueras A."/>
        </authorList>
    </citation>
    <scope>NUCLEOTIDE SEQUENCE</scope>
    <source>
        <strain evidence="3">HCPI-6</strain>
    </source>
</reference>
<feature type="region of interest" description="Disordered" evidence="1">
    <location>
        <begin position="31"/>
        <end position="59"/>
    </location>
</feature>
<feature type="chain" id="PRO_5040790146" evidence="2">
    <location>
        <begin position="21"/>
        <end position="873"/>
    </location>
</feature>
<evidence type="ECO:0000313" key="4">
    <source>
        <dbReference type="Proteomes" id="UP001139721"/>
    </source>
</evidence>
<dbReference type="RefSeq" id="WP_250420793.1">
    <property type="nucleotide sequence ID" value="NZ_JAJKBJ010000001.1"/>
</dbReference>